<dbReference type="SUPFAM" id="SSF55961">
    <property type="entry name" value="Bet v1-like"/>
    <property type="match status" value="1"/>
</dbReference>
<dbReference type="Pfam" id="PF10604">
    <property type="entry name" value="Polyketide_cyc2"/>
    <property type="match status" value="1"/>
</dbReference>
<protein>
    <submittedName>
        <fullName evidence="1">MxaD family protein</fullName>
    </submittedName>
</protein>
<dbReference type="InterPro" id="IPR019587">
    <property type="entry name" value="Polyketide_cyclase/dehydratase"/>
</dbReference>
<comment type="caution">
    <text evidence="1">The sequence shown here is derived from an EMBL/GenBank/DDBJ whole genome shotgun (WGS) entry which is preliminary data.</text>
</comment>
<dbReference type="AlphaFoldDB" id="A0AA94UHA1"/>
<gene>
    <name evidence="1" type="ORF">C1S79_02035</name>
</gene>
<keyword evidence="2" id="KW-1185">Reference proteome</keyword>
<reference evidence="1 2" key="1">
    <citation type="submission" date="2018-01" db="EMBL/GenBank/DDBJ databases">
        <title>Comparative genomics of Mycobacterium mucogenicum and Mycobacterium neoaurum clade members emphasizing tRNA and non-coding RNA.</title>
        <authorList>
            <person name="Behra P.R.K."/>
            <person name="Pettersson B.M.F."/>
            <person name="Das S."/>
            <person name="Dasgupta S."/>
            <person name="Kirsebom L.A."/>
        </authorList>
    </citation>
    <scope>NUCLEOTIDE SEQUENCE [LARGE SCALE GENOMIC DNA]</scope>
    <source>
        <strain evidence="1 2">DSM 45104</strain>
    </source>
</reference>
<dbReference type="CDD" id="cd07821">
    <property type="entry name" value="PYR_PYL_RCAR_like"/>
    <property type="match status" value="1"/>
</dbReference>
<dbReference type="Proteomes" id="UP000309984">
    <property type="component" value="Unassembled WGS sequence"/>
</dbReference>
<evidence type="ECO:0000313" key="2">
    <source>
        <dbReference type="Proteomes" id="UP000309984"/>
    </source>
</evidence>
<proteinExistence type="predicted"/>
<dbReference type="EMBL" id="POTM01000008">
    <property type="protein sequence ID" value="TLH74481.1"/>
    <property type="molecule type" value="Genomic_DNA"/>
</dbReference>
<evidence type="ECO:0000313" key="1">
    <source>
        <dbReference type="EMBL" id="TLH74481.1"/>
    </source>
</evidence>
<organism evidence="1 2">
    <name type="scientific">Mycolicibacterium phocaicum</name>
    <dbReference type="NCBI Taxonomy" id="319706"/>
    <lineage>
        <taxon>Bacteria</taxon>
        <taxon>Bacillati</taxon>
        <taxon>Actinomycetota</taxon>
        <taxon>Actinomycetes</taxon>
        <taxon>Mycobacteriales</taxon>
        <taxon>Mycobacteriaceae</taxon>
        <taxon>Mycolicibacterium</taxon>
    </lineage>
</organism>
<sequence>MEHCSVNLVNMTHHYEVLVTRHARATPSTLFDVVADGSRWSEWARPLINYSAWETRGPADDGGVGAIRAVGTPRFPAREQTTIHEPGRRHGYTIISKTPVRNYQAQVSFTPEQDGTRIDWHGTIESRWRVTGLGYRAVVKHVLTTLSAKLVIEGERRDTMSRA</sequence>
<dbReference type="Gene3D" id="3.30.530.20">
    <property type="match status" value="1"/>
</dbReference>
<name>A0AA94UHA1_9MYCO</name>
<accession>A0AA94UHA1</accession>
<dbReference type="InterPro" id="IPR023393">
    <property type="entry name" value="START-like_dom_sf"/>
</dbReference>